<feature type="domain" description="Acetyl-coenzyme A synthetase N-terminal" evidence="7">
    <location>
        <begin position="42"/>
        <end position="94"/>
    </location>
</feature>
<dbReference type="Pfam" id="PF00501">
    <property type="entry name" value="AMP-binding"/>
    <property type="match status" value="1"/>
</dbReference>
<keyword evidence="4" id="KW-0067">ATP-binding</keyword>
<dbReference type="NCBIfam" id="NF002937">
    <property type="entry name" value="PRK03584.1"/>
    <property type="match status" value="1"/>
</dbReference>
<dbReference type="InterPro" id="IPR020845">
    <property type="entry name" value="AMP-binding_CS"/>
</dbReference>
<dbReference type="SUPFAM" id="SSF56801">
    <property type="entry name" value="Acetyl-CoA synthetase-like"/>
    <property type="match status" value="1"/>
</dbReference>
<dbReference type="InterPro" id="IPR005914">
    <property type="entry name" value="Acac_CoA_synth"/>
</dbReference>
<feature type="domain" description="AMP-dependent synthetase/ligase" evidence="5">
    <location>
        <begin position="105"/>
        <end position="470"/>
    </location>
</feature>
<keyword evidence="9" id="KW-1185">Reference proteome</keyword>
<dbReference type="InterPro" id="IPR000873">
    <property type="entry name" value="AMP-dep_synth/lig_dom"/>
</dbReference>
<dbReference type="InterPro" id="IPR042099">
    <property type="entry name" value="ANL_N_sf"/>
</dbReference>
<feature type="domain" description="AMP-binding enzyme C-terminal" evidence="6">
    <location>
        <begin position="537"/>
        <end position="612"/>
    </location>
</feature>
<evidence type="ECO:0000259" key="5">
    <source>
        <dbReference type="Pfam" id="PF00501"/>
    </source>
</evidence>
<evidence type="ECO:0000313" key="8">
    <source>
        <dbReference type="EMBL" id="MEE2058068.1"/>
    </source>
</evidence>
<dbReference type="Gene3D" id="3.40.50.12780">
    <property type="entry name" value="N-terminal domain of ligase-like"/>
    <property type="match status" value="1"/>
</dbReference>
<accession>A0ABU7L941</accession>
<dbReference type="EMBL" id="JAUTXY010000004">
    <property type="protein sequence ID" value="MEE2058068.1"/>
    <property type="molecule type" value="Genomic_DNA"/>
</dbReference>
<dbReference type="NCBIfam" id="TIGR01217">
    <property type="entry name" value="ac_ac_CoA_syn"/>
    <property type="match status" value="1"/>
</dbReference>
<dbReference type="Pfam" id="PF16177">
    <property type="entry name" value="ACAS_N"/>
    <property type="match status" value="1"/>
</dbReference>
<dbReference type="InterPro" id="IPR025110">
    <property type="entry name" value="AMP-bd_C"/>
</dbReference>
<dbReference type="EC" id="6.2.1.16" evidence="8"/>
<evidence type="ECO:0000256" key="2">
    <source>
        <dbReference type="ARBA" id="ARBA00022598"/>
    </source>
</evidence>
<comment type="caution">
    <text evidence="8">The sequence shown here is derived from an EMBL/GenBank/DDBJ whole genome shotgun (WGS) entry which is preliminary data.</text>
</comment>
<dbReference type="RefSeq" id="WP_330133308.1">
    <property type="nucleotide sequence ID" value="NZ_JAUTXY010000004.1"/>
</dbReference>
<comment type="similarity">
    <text evidence="1">Belongs to the ATP-dependent AMP-binding enzyme family.</text>
</comment>
<evidence type="ECO:0000256" key="1">
    <source>
        <dbReference type="ARBA" id="ARBA00006432"/>
    </source>
</evidence>
<dbReference type="Pfam" id="PF13193">
    <property type="entry name" value="AMP-binding_C"/>
    <property type="match status" value="1"/>
</dbReference>
<name>A0ABU7L941_9NOCA</name>
<organism evidence="8 9">
    <name type="scientific">Rhodococcus artemisiae</name>
    <dbReference type="NCBI Taxonomy" id="714159"/>
    <lineage>
        <taxon>Bacteria</taxon>
        <taxon>Bacillati</taxon>
        <taxon>Actinomycetota</taxon>
        <taxon>Actinomycetes</taxon>
        <taxon>Mycobacteriales</taxon>
        <taxon>Nocardiaceae</taxon>
        <taxon>Rhodococcus</taxon>
    </lineage>
</organism>
<proteinExistence type="inferred from homology"/>
<dbReference type="InterPro" id="IPR045851">
    <property type="entry name" value="AMP-bd_C_sf"/>
</dbReference>
<dbReference type="InterPro" id="IPR032387">
    <property type="entry name" value="ACAS_N"/>
</dbReference>
<dbReference type="PANTHER" id="PTHR42921:SF1">
    <property type="entry name" value="ACETOACETYL-COA SYNTHETASE"/>
    <property type="match status" value="1"/>
</dbReference>
<keyword evidence="2 8" id="KW-0436">Ligase</keyword>
<evidence type="ECO:0000313" key="9">
    <source>
        <dbReference type="Proteomes" id="UP001336020"/>
    </source>
</evidence>
<dbReference type="Proteomes" id="UP001336020">
    <property type="component" value="Unassembled WGS sequence"/>
</dbReference>
<gene>
    <name evidence="8" type="ORF">Q7514_11110</name>
</gene>
<evidence type="ECO:0000259" key="6">
    <source>
        <dbReference type="Pfam" id="PF13193"/>
    </source>
</evidence>
<evidence type="ECO:0000256" key="4">
    <source>
        <dbReference type="ARBA" id="ARBA00022840"/>
    </source>
</evidence>
<dbReference type="PANTHER" id="PTHR42921">
    <property type="entry name" value="ACETOACETYL-COA SYNTHETASE"/>
    <property type="match status" value="1"/>
</dbReference>
<reference evidence="8 9" key="1">
    <citation type="submission" date="2023-07" db="EMBL/GenBank/DDBJ databases">
        <authorList>
            <person name="Girao M."/>
            <person name="Carvalho M.F."/>
        </authorList>
    </citation>
    <scope>NUCLEOTIDE SEQUENCE [LARGE SCALE GENOMIC DNA]</scope>
    <source>
        <strain evidence="8 9">YIM65754</strain>
    </source>
</reference>
<sequence>MTDTSRPELLWRPTPDVVEQSLIAQFRRFLRDTRGLDLPTHDALWSWSVAEIEQFWAAIWDFFDVGTRTPEADVLVGGPMPNYRWFPGTTVNFAQYLLSRGEPADRAILTIDERGSAEWMDRAELRRQTGALAAHLRSAGVRRGDVVAGYLPNTAHAVVALTATATLGAIWASVGQDYASGAAISRLSQLSPVALITADGYRFNGRTQNRLTAIDDILTATPTIRHTVVIDRIGEATAGTNRHLWDDAVAGDSTVEPVAVDFSDPLWVLFSSGTTGVPKGLVHSHGGVLLEMLTMLGLQMDIGPSDRFFWYTSPSWMMWNVLASALATGASIVCYEGAPAHPGPSAMWRLVADHEVTFFGTSPGYLQSCAAAGVEPRSLDMSALRGMGATGSPLSADVHRWAREHIGDIPLNSSSGGTDVAGAFLLGAPDVPVWAGELSARALGVRVESWDERGFPVEPGEVGELVVTAPMPSMPVMFWNDPDRSRYRDAYFAEYPGVWRHGDWLTLTERGSAVLHGRSDATLNRNGVRMGSGDIYAVVEAVPGIAESAVVGLELPDDDYWMPMFVVLDDGHVLDDVLRDRIVAAIRTHLSPRHVPDDILEVTGLPHTRTGKKLEVPIKKILLGHPPATVASRDALDDPNLLDQFVGLRRGVQ</sequence>
<protein>
    <submittedName>
        <fullName evidence="8">Acetoacetate--CoA ligase</fullName>
        <ecNumber evidence="8">6.2.1.16</ecNumber>
    </submittedName>
</protein>
<dbReference type="Gene3D" id="3.30.300.30">
    <property type="match status" value="1"/>
</dbReference>
<evidence type="ECO:0000259" key="7">
    <source>
        <dbReference type="Pfam" id="PF16177"/>
    </source>
</evidence>
<dbReference type="PROSITE" id="PS00455">
    <property type="entry name" value="AMP_BINDING"/>
    <property type="match status" value="1"/>
</dbReference>
<keyword evidence="3" id="KW-0547">Nucleotide-binding</keyword>
<evidence type="ECO:0000256" key="3">
    <source>
        <dbReference type="ARBA" id="ARBA00022741"/>
    </source>
</evidence>
<dbReference type="GO" id="GO:0030729">
    <property type="term" value="F:acetoacetate-CoA ligase activity"/>
    <property type="evidence" value="ECO:0007669"/>
    <property type="project" value="UniProtKB-EC"/>
</dbReference>